<feature type="binding site" evidence="10">
    <location>
        <position position="48"/>
    </location>
    <ligand>
        <name>Mg(2+)</name>
        <dbReference type="ChEBI" id="CHEBI:18420"/>
        <label>1</label>
    </ligand>
</feature>
<dbReference type="GO" id="GO:0006284">
    <property type="term" value="P:base-excision repair"/>
    <property type="evidence" value="ECO:0007669"/>
    <property type="project" value="TreeGrafter"/>
</dbReference>
<dbReference type="GO" id="GO:0008311">
    <property type="term" value="F:double-stranded DNA 3'-5' DNA exonuclease activity"/>
    <property type="evidence" value="ECO:0007669"/>
    <property type="project" value="UniProtKB-EC"/>
</dbReference>
<evidence type="ECO:0000259" key="12">
    <source>
        <dbReference type="Pfam" id="PF03372"/>
    </source>
</evidence>
<evidence type="ECO:0000256" key="10">
    <source>
        <dbReference type="PIRSR" id="PIRSR604808-2"/>
    </source>
</evidence>
<accession>A0A671UMJ2</accession>
<dbReference type="InterPro" id="IPR005135">
    <property type="entry name" value="Endo/exonuclease/phosphatase"/>
</dbReference>
<evidence type="ECO:0000256" key="11">
    <source>
        <dbReference type="PIRSR" id="PIRSR604808-3"/>
    </source>
</evidence>
<comment type="cofactor">
    <cofactor evidence="10">
        <name>Mg(2+)</name>
        <dbReference type="ChEBI" id="CHEBI:18420"/>
    </cofactor>
    <cofactor evidence="10">
        <name>Mn(2+)</name>
        <dbReference type="ChEBI" id="CHEBI:29035"/>
    </cofactor>
    <text evidence="10">Probably binds two magnesium or manganese ions per subunit.</text>
</comment>
<evidence type="ECO:0000256" key="8">
    <source>
        <dbReference type="ARBA" id="ARBA00023204"/>
    </source>
</evidence>
<dbReference type="GO" id="GO:0003906">
    <property type="term" value="F:DNA-(apurinic or apyrimidinic site) endonuclease activity"/>
    <property type="evidence" value="ECO:0007669"/>
    <property type="project" value="TreeGrafter"/>
</dbReference>
<evidence type="ECO:0000313" key="14">
    <source>
        <dbReference type="Proteomes" id="UP000472265"/>
    </source>
</evidence>
<feature type="binding site" evidence="10">
    <location>
        <position position="238"/>
    </location>
    <ligand>
        <name>Mg(2+)</name>
        <dbReference type="ChEBI" id="CHEBI:18420"/>
        <label>1</label>
    </ligand>
</feature>
<evidence type="ECO:0000256" key="2">
    <source>
        <dbReference type="ARBA" id="ARBA00007092"/>
    </source>
</evidence>
<comment type="catalytic activity">
    <reaction evidence="1">
        <text>Exonucleolytic cleavage in the 3'- to 5'-direction to yield nucleoside 5'-phosphates.</text>
        <dbReference type="EC" id="3.1.11.2"/>
    </reaction>
</comment>
<name>A0A671UMJ2_SPAAU</name>
<dbReference type="GO" id="GO:0005634">
    <property type="term" value="C:nucleus"/>
    <property type="evidence" value="ECO:0007669"/>
    <property type="project" value="TreeGrafter"/>
</dbReference>
<feature type="active site" description="Proton donor/acceptor" evidence="9">
    <location>
        <position position="150"/>
    </location>
</feature>
<dbReference type="GO" id="GO:0008081">
    <property type="term" value="F:phosphoric diester hydrolase activity"/>
    <property type="evidence" value="ECO:0007669"/>
    <property type="project" value="TreeGrafter"/>
</dbReference>
<dbReference type="CDD" id="cd09076">
    <property type="entry name" value="L1-EN"/>
    <property type="match status" value="1"/>
</dbReference>
<feature type="active site" description="Proton acceptor" evidence="9">
    <location>
        <position position="239"/>
    </location>
</feature>
<feature type="binding site" evidence="10">
    <location>
        <position position="19"/>
    </location>
    <ligand>
        <name>Mg(2+)</name>
        <dbReference type="ChEBI" id="CHEBI:18420"/>
        <label>1</label>
    </ligand>
</feature>
<dbReference type="AlphaFoldDB" id="A0A671UMJ2"/>
<keyword evidence="4 10" id="KW-0479">Metal-binding</keyword>
<proteinExistence type="inferred from homology"/>
<dbReference type="Pfam" id="PF03372">
    <property type="entry name" value="Exo_endo_phos"/>
    <property type="match status" value="1"/>
</dbReference>
<evidence type="ECO:0000256" key="7">
    <source>
        <dbReference type="ARBA" id="ARBA00022842"/>
    </source>
</evidence>
<reference evidence="13" key="3">
    <citation type="submission" date="2025-09" db="UniProtKB">
        <authorList>
            <consortium name="Ensembl"/>
        </authorList>
    </citation>
    <scope>IDENTIFICATION</scope>
</reference>
<organism evidence="13 14">
    <name type="scientific">Sparus aurata</name>
    <name type="common">Gilthead sea bream</name>
    <dbReference type="NCBI Taxonomy" id="8175"/>
    <lineage>
        <taxon>Eukaryota</taxon>
        <taxon>Metazoa</taxon>
        <taxon>Chordata</taxon>
        <taxon>Craniata</taxon>
        <taxon>Vertebrata</taxon>
        <taxon>Euteleostomi</taxon>
        <taxon>Actinopterygii</taxon>
        <taxon>Neopterygii</taxon>
        <taxon>Teleostei</taxon>
        <taxon>Neoteleostei</taxon>
        <taxon>Acanthomorphata</taxon>
        <taxon>Eupercaria</taxon>
        <taxon>Spariformes</taxon>
        <taxon>Sparidae</taxon>
        <taxon>Sparus</taxon>
    </lineage>
</organism>
<keyword evidence="7 10" id="KW-0460">Magnesium</keyword>
<keyword evidence="14" id="KW-1185">Reference proteome</keyword>
<evidence type="ECO:0000256" key="3">
    <source>
        <dbReference type="ARBA" id="ARBA00012115"/>
    </source>
</evidence>
<reference evidence="13" key="1">
    <citation type="submission" date="2021-04" db="EMBL/GenBank/DDBJ databases">
        <authorList>
            <consortium name="Wellcome Sanger Institute Data Sharing"/>
        </authorList>
    </citation>
    <scope>NUCLEOTIDE SEQUENCE [LARGE SCALE GENOMIC DNA]</scope>
</reference>
<dbReference type="PANTHER" id="PTHR22748">
    <property type="entry name" value="AP ENDONUCLEASE"/>
    <property type="match status" value="1"/>
</dbReference>
<feature type="binding site" evidence="10">
    <location>
        <position position="150"/>
    </location>
    <ligand>
        <name>Mg(2+)</name>
        <dbReference type="ChEBI" id="CHEBI:18420"/>
        <label>1</label>
    </ligand>
</feature>
<keyword evidence="8" id="KW-0234">DNA repair</keyword>
<feature type="domain" description="Endonuclease/exonuclease/phosphatase" evidence="12">
    <location>
        <begin position="17"/>
        <end position="239"/>
    </location>
</feature>
<dbReference type="OMA" id="IINICIQ"/>
<keyword evidence="10" id="KW-0464">Manganese</keyword>
<keyword evidence="5" id="KW-0227">DNA damage</keyword>
<dbReference type="SUPFAM" id="SSF56219">
    <property type="entry name" value="DNase I-like"/>
    <property type="match status" value="1"/>
</dbReference>
<dbReference type="InterPro" id="IPR004808">
    <property type="entry name" value="AP_endonuc_1"/>
</dbReference>
<feature type="site" description="Important for catalytic activity" evidence="11">
    <location>
        <position position="214"/>
    </location>
</feature>
<dbReference type="GeneTree" id="ENSGT00950000183016"/>
<keyword evidence="6" id="KW-0378">Hydrolase</keyword>
<dbReference type="Gene3D" id="3.60.10.10">
    <property type="entry name" value="Endonuclease/exonuclease/phosphatase"/>
    <property type="match status" value="1"/>
</dbReference>
<evidence type="ECO:0000256" key="5">
    <source>
        <dbReference type="ARBA" id="ARBA00022763"/>
    </source>
</evidence>
<evidence type="ECO:0000256" key="1">
    <source>
        <dbReference type="ARBA" id="ARBA00000493"/>
    </source>
</evidence>
<dbReference type="EC" id="3.1.11.2" evidence="3"/>
<feature type="site" description="Transition state stabilizer" evidence="11">
    <location>
        <position position="152"/>
    </location>
</feature>
<dbReference type="Proteomes" id="UP000472265">
    <property type="component" value="Chromosome 1"/>
</dbReference>
<evidence type="ECO:0000313" key="13">
    <source>
        <dbReference type="Ensembl" id="ENSSAUP00010015109.1"/>
    </source>
</evidence>
<evidence type="ECO:0000256" key="9">
    <source>
        <dbReference type="PIRSR" id="PIRSR604808-1"/>
    </source>
</evidence>
<dbReference type="InterPro" id="IPR036691">
    <property type="entry name" value="Endo/exonu/phosph_ase_sf"/>
</dbReference>
<feature type="binding site" evidence="10">
    <location>
        <position position="152"/>
    </location>
    <ligand>
        <name>Mg(2+)</name>
        <dbReference type="ChEBI" id="CHEBI:18420"/>
        <label>1</label>
    </ligand>
</feature>
<dbReference type="GO" id="GO:0046872">
    <property type="term" value="F:metal ion binding"/>
    <property type="evidence" value="ECO:0007669"/>
    <property type="project" value="UniProtKB-KW"/>
</dbReference>
<evidence type="ECO:0000256" key="4">
    <source>
        <dbReference type="ARBA" id="ARBA00022723"/>
    </source>
</evidence>
<protein>
    <recommendedName>
        <fullName evidence="3">exodeoxyribonuclease III</fullName>
        <ecNumber evidence="3">3.1.11.2</ecNumber>
    </recommendedName>
</protein>
<feature type="active site" evidence="9">
    <location>
        <position position="120"/>
    </location>
</feature>
<comment type="similarity">
    <text evidence="2">Belongs to the DNA repair enzymes AP/ExoA family.</text>
</comment>
<dbReference type="InParanoid" id="A0A671UMJ2"/>
<dbReference type="Ensembl" id="ENSSAUT00010016025.1">
    <property type="protein sequence ID" value="ENSSAUP00010015109.1"/>
    <property type="gene ID" value="ENSSAUG00010007037.1"/>
</dbReference>
<dbReference type="PANTHER" id="PTHR22748:SF26">
    <property type="entry name" value="ENDONUCLEASE_EXONUCLEASE_PHOSPHATASE DOMAIN-CONTAINING PROTEIN"/>
    <property type="match status" value="1"/>
</dbReference>
<evidence type="ECO:0000256" key="6">
    <source>
        <dbReference type="ARBA" id="ARBA00022801"/>
    </source>
</evidence>
<sequence>MLYPATLKVSANNRLTSLNVKGANSAIKRRKILLYLKQKNPDLVFLQETHLEKKDSLLLQRDWIGRVLYSAGSSSQRGVAILIRKNFNIKIFKQQSDEEGRWIALDAELFGIRCTLMNIYAPTADLPGFFVDISNAITQFGNSYIVLGGDFNKVRDPKVDKTYKWGVTRPSQAQKAIDTMEEELDLVDAWRFFHPSDKEFTFYSHPHISYSRIDYFLISRSLLSITEHTTIGTILISDHAPVGMALRLGQLPKCRSTRWRFNSSLLRDEHSVEFIKSEILDYWVNNEGSVSNPVVEWDAFKAVIRGRLIQHCSYLKKRSVQRLQELEVDIKKMENVHSTQSDHSILLELNKLKVEYNSILQKKVVYTLFRTKQKYYEQGERTGRFLAQRAKQQYAQSIISGVQNHGGDLKTDDMDINAIFATSIKVFINQTTLILKILVLFYPL</sequence>
<feature type="binding site" evidence="10">
    <location>
        <position position="239"/>
    </location>
    <ligand>
        <name>Mg(2+)</name>
        <dbReference type="ChEBI" id="CHEBI:18420"/>
        <label>1</label>
    </ligand>
</feature>
<reference evidence="13" key="2">
    <citation type="submission" date="2025-08" db="UniProtKB">
        <authorList>
            <consortium name="Ensembl"/>
        </authorList>
    </citation>
    <scope>IDENTIFICATION</scope>
</reference>
<feature type="site" description="Interaction with DNA substrate" evidence="11">
    <location>
        <position position="239"/>
    </location>
</feature>